<dbReference type="EMBL" id="WSFA01000076">
    <property type="protein sequence ID" value="NDL41281.1"/>
    <property type="molecule type" value="Genomic_DNA"/>
</dbReference>
<dbReference type="GeneID" id="48850555"/>
<reference evidence="2 3" key="1">
    <citation type="submission" date="2019-12" db="EMBL/GenBank/DDBJ databases">
        <title>Engineering Photorhabdus to improve their lethality against agricultural pests.</title>
        <authorList>
            <person name="Machado R.A.R."/>
        </authorList>
    </citation>
    <scope>NUCLEOTIDE SEQUENCE [LARGE SCALE GENOMIC DNA]</scope>
    <source>
        <strain evidence="2 3">EN01</strain>
    </source>
</reference>
<dbReference type="InterPro" id="IPR009003">
    <property type="entry name" value="Peptidase_S1_PA"/>
</dbReference>
<evidence type="ECO:0000259" key="1">
    <source>
        <dbReference type="Pfam" id="PF20280"/>
    </source>
</evidence>
<dbReference type="Pfam" id="PF20280">
    <property type="entry name" value="CTD4"/>
    <property type="match status" value="1"/>
</dbReference>
<dbReference type="SUPFAM" id="SSF50494">
    <property type="entry name" value="Trypsin-like serine proteases"/>
    <property type="match status" value="1"/>
</dbReference>
<dbReference type="InterPro" id="IPR046916">
    <property type="entry name" value="ABC-3C_CTD4"/>
</dbReference>
<accession>A0A6L9JWK0</accession>
<protein>
    <recommendedName>
        <fullName evidence="1">ABC-three component systems C-terminal domain-containing protein</fullName>
    </recommendedName>
</protein>
<dbReference type="Gene3D" id="2.40.10.10">
    <property type="entry name" value="Trypsin-like serine proteases"/>
    <property type="match status" value="2"/>
</dbReference>
<dbReference type="Proteomes" id="UP000479300">
    <property type="component" value="Unassembled WGS sequence"/>
</dbReference>
<dbReference type="InterPro" id="IPR043504">
    <property type="entry name" value="Peptidase_S1_PA_chymotrypsin"/>
</dbReference>
<dbReference type="AlphaFoldDB" id="A0A6L9JWK0"/>
<sequence length="441" mass="51540">MLNDELEKLKSATVRVEEGSGVLINPYSTQYSYILTAKHVVEDISVDKIEVKNIEGRNISVLDKVEHPVIDVAILKVERLDGVEISHIENFYNQEKKLKFYGYPKNKRHNHIFREQLYSYDCLLHDIQGNTSVFTINELTQYEDIEGFSGGGIFFINEENQDVSLVAIEFEVSNTQAADSKINCIRIDAYLDFLQDKGWDEIKPIHLSSFKFYRDNIFENLDLENEDSLDVVKNLLKITLNNYKIFNSYYVTPNKIVEEFANRILAHNQDLKKLYDKELWCAFLEFFAIYLSIFAPDDEDSCNSNYLERLFLNFRFIYDHNNIKFRQIFKTYILETEIGDLEPNGKIVIFTKNNLNFGCPYIDKNVSEKTLTDIGSAITGERIERVMRNKTISNEILFWPSVNDACLSCKEEELSRINIFQGDDLKELIVENYREYLSNEQ</sequence>
<name>A0A6L9JWK0_PHOLM</name>
<comment type="caution">
    <text evidence="2">The sequence shown here is derived from an EMBL/GenBank/DDBJ whole genome shotgun (WGS) entry which is preliminary data.</text>
</comment>
<dbReference type="OMA" id="LWVAYLE"/>
<organism evidence="2 3">
    <name type="scientific">Photorhabdus laumondii subsp. laumondii</name>
    <name type="common">Photorhabdus luminescens subsp. laumondii</name>
    <dbReference type="NCBI Taxonomy" id="141679"/>
    <lineage>
        <taxon>Bacteria</taxon>
        <taxon>Pseudomonadati</taxon>
        <taxon>Pseudomonadota</taxon>
        <taxon>Gammaproteobacteria</taxon>
        <taxon>Enterobacterales</taxon>
        <taxon>Morganellaceae</taxon>
        <taxon>Photorhabdus</taxon>
    </lineage>
</organism>
<gene>
    <name evidence="2" type="ORF">GPY51_21640</name>
</gene>
<evidence type="ECO:0000313" key="3">
    <source>
        <dbReference type="Proteomes" id="UP000479300"/>
    </source>
</evidence>
<feature type="domain" description="ABC-three component systems C-terminal" evidence="1">
    <location>
        <begin position="184"/>
        <end position="407"/>
    </location>
</feature>
<evidence type="ECO:0000313" key="2">
    <source>
        <dbReference type="EMBL" id="NDL41281.1"/>
    </source>
</evidence>
<proteinExistence type="predicted"/>
<dbReference type="KEGG" id="plum:A4R40_21535"/>
<dbReference type="RefSeq" id="WP_011148436.1">
    <property type="nucleotide sequence ID" value="NZ_CAWMTZ010000261.1"/>
</dbReference>